<dbReference type="InterPro" id="IPR010035">
    <property type="entry name" value="Thi_S"/>
</dbReference>
<dbReference type="PANTHER" id="PTHR34472:SF1">
    <property type="entry name" value="SULFUR CARRIER PROTEIN THIS"/>
    <property type="match status" value="1"/>
</dbReference>
<dbReference type="InterPro" id="IPR012675">
    <property type="entry name" value="Beta-grasp_dom_sf"/>
</dbReference>
<dbReference type="Proteomes" id="UP001596147">
    <property type="component" value="Unassembled WGS sequence"/>
</dbReference>
<evidence type="ECO:0000313" key="2">
    <source>
        <dbReference type="Proteomes" id="UP001596147"/>
    </source>
</evidence>
<dbReference type="Pfam" id="PF02597">
    <property type="entry name" value="ThiS"/>
    <property type="match status" value="1"/>
</dbReference>
<dbReference type="EMBL" id="JBHSMC010000020">
    <property type="protein sequence ID" value="MFC5466147.1"/>
    <property type="molecule type" value="Genomic_DNA"/>
</dbReference>
<gene>
    <name evidence="1" type="primary">thiS</name>
    <name evidence="1" type="ORF">ACFPM4_15545</name>
</gene>
<comment type="caution">
    <text evidence="1">The sequence shown here is derived from an EMBL/GenBank/DDBJ whole genome shotgun (WGS) entry which is preliminary data.</text>
</comment>
<dbReference type="CDD" id="cd00565">
    <property type="entry name" value="Ubl_ThiS"/>
    <property type="match status" value="1"/>
</dbReference>
<dbReference type="InterPro" id="IPR016155">
    <property type="entry name" value="Mopterin_synth/thiamin_S_b"/>
</dbReference>
<dbReference type="InterPro" id="IPR003749">
    <property type="entry name" value="ThiS/MoaD-like"/>
</dbReference>
<evidence type="ECO:0000313" key="1">
    <source>
        <dbReference type="EMBL" id="MFC5466147.1"/>
    </source>
</evidence>
<dbReference type="Gene3D" id="3.10.20.30">
    <property type="match status" value="1"/>
</dbReference>
<name>A0ABW0LMN7_9BACI</name>
<protein>
    <submittedName>
        <fullName evidence="1">Sulfur carrier protein ThiS</fullName>
    </submittedName>
</protein>
<dbReference type="RefSeq" id="WP_382353693.1">
    <property type="nucleotide sequence ID" value="NZ_JBHSMC010000020.1"/>
</dbReference>
<dbReference type="SUPFAM" id="SSF54285">
    <property type="entry name" value="MoaD/ThiS"/>
    <property type="match status" value="1"/>
</dbReference>
<dbReference type="NCBIfam" id="TIGR01683">
    <property type="entry name" value="thiS"/>
    <property type="match status" value="1"/>
</dbReference>
<sequence length="67" mass="7658">MNFQLNGKQVQLPEEVNSVDKLLAHYDLQHRIAVVEINQNIIKKEEYENTRLAKGDVIEIIHFVGGG</sequence>
<accession>A0ABW0LMN7</accession>
<keyword evidence="2" id="KW-1185">Reference proteome</keyword>
<organism evidence="1 2">
    <name type="scientific">Lederbergia graminis</name>
    <dbReference type="NCBI Taxonomy" id="735518"/>
    <lineage>
        <taxon>Bacteria</taxon>
        <taxon>Bacillati</taxon>
        <taxon>Bacillota</taxon>
        <taxon>Bacilli</taxon>
        <taxon>Bacillales</taxon>
        <taxon>Bacillaceae</taxon>
        <taxon>Lederbergia</taxon>
    </lineage>
</organism>
<proteinExistence type="predicted"/>
<reference evidence="2" key="1">
    <citation type="journal article" date="2019" name="Int. J. Syst. Evol. Microbiol.">
        <title>The Global Catalogue of Microorganisms (GCM) 10K type strain sequencing project: providing services to taxonomists for standard genome sequencing and annotation.</title>
        <authorList>
            <consortium name="The Broad Institute Genomics Platform"/>
            <consortium name="The Broad Institute Genome Sequencing Center for Infectious Disease"/>
            <person name="Wu L."/>
            <person name="Ma J."/>
        </authorList>
    </citation>
    <scope>NUCLEOTIDE SEQUENCE [LARGE SCALE GENOMIC DNA]</scope>
    <source>
        <strain evidence="2">CGMCC 1.12237</strain>
    </source>
</reference>
<dbReference type="PANTHER" id="PTHR34472">
    <property type="entry name" value="SULFUR CARRIER PROTEIN THIS"/>
    <property type="match status" value="1"/>
</dbReference>